<evidence type="ECO:0000259" key="2">
    <source>
        <dbReference type="Pfam" id="PF06580"/>
    </source>
</evidence>
<dbReference type="Pfam" id="PF06580">
    <property type="entry name" value="His_kinase"/>
    <property type="match status" value="1"/>
</dbReference>
<dbReference type="EMBL" id="CP024696">
    <property type="protein sequence ID" value="ATV52366.1"/>
    <property type="molecule type" value="Genomic_DNA"/>
</dbReference>
<evidence type="ECO:0000256" key="1">
    <source>
        <dbReference type="SAM" id="Phobius"/>
    </source>
</evidence>
<evidence type="ECO:0000313" key="3">
    <source>
        <dbReference type="EMBL" id="ATV51856.1"/>
    </source>
</evidence>
<evidence type="ECO:0000313" key="5">
    <source>
        <dbReference type="Proteomes" id="UP000229323"/>
    </source>
</evidence>
<accession>A0A2D3NBN8</accession>
<dbReference type="Proteomes" id="UP000229323">
    <property type="component" value="Chromosome"/>
</dbReference>
<keyword evidence="1" id="KW-1133">Transmembrane helix</keyword>
<evidence type="ECO:0000313" key="4">
    <source>
        <dbReference type="EMBL" id="ATV52366.1"/>
    </source>
</evidence>
<feature type="domain" description="Signal transduction histidine kinase internal region" evidence="2">
    <location>
        <begin position="167"/>
        <end position="244"/>
    </location>
</feature>
<dbReference type="PANTHER" id="PTHR34220:SF7">
    <property type="entry name" value="SENSOR HISTIDINE KINASE YPDA"/>
    <property type="match status" value="1"/>
</dbReference>
<dbReference type="InterPro" id="IPR010559">
    <property type="entry name" value="Sig_transdc_His_kin_internal"/>
</dbReference>
<dbReference type="SUPFAM" id="SSF55874">
    <property type="entry name" value="ATPase domain of HSP90 chaperone/DNA topoisomerase II/histidine kinase"/>
    <property type="match status" value="1"/>
</dbReference>
<dbReference type="InterPro" id="IPR036890">
    <property type="entry name" value="HATPase_C_sf"/>
</dbReference>
<feature type="transmembrane region" description="Helical" evidence="1">
    <location>
        <begin position="127"/>
        <end position="147"/>
    </location>
</feature>
<feature type="transmembrane region" description="Helical" evidence="1">
    <location>
        <begin position="58"/>
        <end position="77"/>
    </location>
</feature>
<proteinExistence type="predicted"/>
<organism evidence="4 5">
    <name type="scientific">Prevotella intermedia</name>
    <dbReference type="NCBI Taxonomy" id="28131"/>
    <lineage>
        <taxon>Bacteria</taxon>
        <taxon>Pseudomonadati</taxon>
        <taxon>Bacteroidota</taxon>
        <taxon>Bacteroidia</taxon>
        <taxon>Bacteroidales</taxon>
        <taxon>Prevotellaceae</taxon>
        <taxon>Prevotella</taxon>
    </lineage>
</organism>
<feature type="transmembrane region" description="Helical" evidence="1">
    <location>
        <begin position="89"/>
        <end position="107"/>
    </location>
</feature>
<keyword evidence="4" id="KW-0418">Kinase</keyword>
<dbReference type="GO" id="GO:0000155">
    <property type="term" value="F:phosphorelay sensor kinase activity"/>
    <property type="evidence" value="ECO:0007669"/>
    <property type="project" value="InterPro"/>
</dbReference>
<keyword evidence="4" id="KW-0808">Transferase</keyword>
<feature type="transmembrane region" description="Helical" evidence="1">
    <location>
        <begin position="26"/>
        <end position="46"/>
    </location>
</feature>
<keyword evidence="1" id="KW-0472">Membrane</keyword>
<dbReference type="AlphaFoldDB" id="A0A2D3NBN8"/>
<sequence length="352" mass="40115">MALLKEINKKIGTQIQTGGFHRMGDLLLLCIIVVLTMEMVYNTGSVHGRLTNARFYEWMAYFIVFTCAVYINARLLVPRFLLRNKLSGYFASIGLCVFLLMLFIILVQNTLYDVPKSYRLTSLCFNIAGNMLLLGLTIASTSVVPLFRCWAENSRRVSELEKTTAEAELQQLKSQINPHFLFNTLNNANIKAEQEPQLAYAILSRLENLLGYQLSESSQEKVLIRNEISFLHDYLELESTRRGNFYYEIKTEGVVEDISIYPLLFIPFVENAVKHSVEVKGKTNIHITFAASGNQLHFQCENTKAASRTSNHYGGLGLKNIKRRLELLFGKSYTLSITEEENKYTVCLCVNL</sequence>
<protein>
    <submittedName>
        <fullName evidence="4">Histidine kinase</fullName>
    </submittedName>
</protein>
<reference evidence="4 5" key="1">
    <citation type="submission" date="2017-11" db="EMBL/GenBank/DDBJ databases">
        <title>Genome sequencing of Prevotella intermedia KCOM 2033.</title>
        <authorList>
            <person name="Kook J.-K."/>
            <person name="Park S.-N."/>
            <person name="Lim Y.K."/>
        </authorList>
    </citation>
    <scope>NUCLEOTIDE SEQUENCE [LARGE SCALE GENOMIC DNA]</scope>
    <source>
        <strain evidence="4 5">KCOM 2033</strain>
    </source>
</reference>
<keyword evidence="1" id="KW-0812">Transmembrane</keyword>
<dbReference type="PANTHER" id="PTHR34220">
    <property type="entry name" value="SENSOR HISTIDINE KINASE YPDA"/>
    <property type="match status" value="1"/>
</dbReference>
<dbReference type="RefSeq" id="WP_100022484.1">
    <property type="nucleotide sequence ID" value="NZ_CP024696.1"/>
</dbReference>
<dbReference type="InterPro" id="IPR050640">
    <property type="entry name" value="Bact_2-comp_sensor_kinase"/>
</dbReference>
<name>A0A2D3NBN8_PREIN</name>
<gene>
    <name evidence="3" type="ORF">CTM50_01475</name>
    <name evidence="4" type="ORF">CTM50_04535</name>
</gene>
<dbReference type="GO" id="GO:0016020">
    <property type="term" value="C:membrane"/>
    <property type="evidence" value="ECO:0007669"/>
    <property type="project" value="InterPro"/>
</dbReference>
<dbReference type="Gene3D" id="3.30.565.10">
    <property type="entry name" value="Histidine kinase-like ATPase, C-terminal domain"/>
    <property type="match status" value="1"/>
</dbReference>
<dbReference type="EMBL" id="CP024696">
    <property type="protein sequence ID" value="ATV51856.1"/>
    <property type="molecule type" value="Genomic_DNA"/>
</dbReference>